<dbReference type="RefSeq" id="WP_063498236.1">
    <property type="nucleotide sequence ID" value="NZ_CP014579.1"/>
</dbReference>
<feature type="transmembrane region" description="Helical" evidence="1">
    <location>
        <begin position="322"/>
        <end position="342"/>
    </location>
</feature>
<evidence type="ECO:0000313" key="3">
    <source>
        <dbReference type="EMBL" id="ANB74934.1"/>
    </source>
</evidence>
<feature type="domain" description="CHASE2" evidence="2">
    <location>
        <begin position="20"/>
        <end position="291"/>
    </location>
</feature>
<dbReference type="KEGG" id="buz:AYM40_21015"/>
<dbReference type="Pfam" id="PF05226">
    <property type="entry name" value="CHASE2"/>
    <property type="match status" value="1"/>
</dbReference>
<keyword evidence="4" id="KW-1185">Reference proteome</keyword>
<organism evidence="3 4">
    <name type="scientific">Paraburkholderia phytofirmans OLGA172</name>
    <dbReference type="NCBI Taxonomy" id="1417228"/>
    <lineage>
        <taxon>Bacteria</taxon>
        <taxon>Pseudomonadati</taxon>
        <taxon>Pseudomonadota</taxon>
        <taxon>Betaproteobacteria</taxon>
        <taxon>Burkholderiales</taxon>
        <taxon>Burkholderiaceae</taxon>
        <taxon>Paraburkholderia</taxon>
    </lineage>
</organism>
<proteinExistence type="predicted"/>
<name>A0A160FQI8_9BURK</name>
<reference evidence="3 4" key="1">
    <citation type="journal article" date="2016" name="Gene">
        <title>PacBio SMRT assembly of a complex multi-replicon genome reveals chlorocatechol degradative operon in a region of genome plasticity.</title>
        <authorList>
            <person name="Ricker N."/>
            <person name="Shen S.Y."/>
            <person name="Goordial J."/>
            <person name="Jin S."/>
            <person name="Fulthorpe R.R."/>
        </authorList>
    </citation>
    <scope>NUCLEOTIDE SEQUENCE [LARGE SCALE GENOMIC DNA]</scope>
    <source>
        <strain evidence="3 4">OLGA172</strain>
    </source>
</reference>
<dbReference type="InterPro" id="IPR007890">
    <property type="entry name" value="CHASE2"/>
</dbReference>
<dbReference type="AlphaFoldDB" id="A0A160FQI8"/>
<evidence type="ECO:0000259" key="2">
    <source>
        <dbReference type="SMART" id="SM01080"/>
    </source>
</evidence>
<dbReference type="SMART" id="SM01080">
    <property type="entry name" value="CHASE2"/>
    <property type="match status" value="1"/>
</dbReference>
<evidence type="ECO:0000256" key="1">
    <source>
        <dbReference type="SAM" id="Phobius"/>
    </source>
</evidence>
<gene>
    <name evidence="3" type="ORF">AYM40_21015</name>
</gene>
<evidence type="ECO:0000313" key="4">
    <source>
        <dbReference type="Proteomes" id="UP000076852"/>
    </source>
</evidence>
<dbReference type="EMBL" id="CP014579">
    <property type="protein sequence ID" value="ANB74934.1"/>
    <property type="molecule type" value="Genomic_DNA"/>
</dbReference>
<keyword evidence="1" id="KW-0472">Membrane</keyword>
<protein>
    <recommendedName>
        <fullName evidence="2">CHASE2 domain-containing protein</fullName>
    </recommendedName>
</protein>
<dbReference type="STRING" id="1804984.AYM40_21015"/>
<keyword evidence="1" id="KW-1133">Transmembrane helix</keyword>
<sequence length="374" mass="41785">MAANLVVCYAFVVLLGQHNVWEVRDFVFDLQAQLFHALPVGSRQVTIVSIEQDDYKQIFHDQSPLNDQKLRKLIEKILEGNPAALGVDIQTADPQFQSLDNLPDLNKVVWARASISKSEDRIDPGDVLGDSPATLISGVAVFPDDSEDSATRRYQRRVNTTRGAEDTFAWAIAKQSWKESSKGSVTSPNDDFVVRDVRYTDFPPRPEHTASQVIAPGFGWNGSIDGKIVLLGGRYDAADKHKTPYAGEMDGVDVLANAIETEINHRSQASVTRLQLFFLAISQVLVLNWLFSWKSFGLALTISLIFVLDAVPLFYLSGSFQLWPYSALLTILVIMEEGVVHFNHKVNEMMRKYFARKDPTSEGEGDKEADTPHK</sequence>
<keyword evidence="1" id="KW-0812">Transmembrane</keyword>
<dbReference type="Proteomes" id="UP000076852">
    <property type="component" value="Chromosome 2"/>
</dbReference>
<accession>A0A160FQI8</accession>